<comment type="caution">
    <text evidence="1">The sequence shown here is derived from an EMBL/GenBank/DDBJ whole genome shotgun (WGS) entry which is preliminary data.</text>
</comment>
<dbReference type="Proteomes" id="UP001501710">
    <property type="component" value="Unassembled WGS sequence"/>
</dbReference>
<evidence type="ECO:0000313" key="1">
    <source>
        <dbReference type="EMBL" id="GAA4237130.1"/>
    </source>
</evidence>
<sequence length="104" mass="11071">MKINGVNLIAAARPTRPPAARVPLRHSKSAMTRAHTRMLIWPNRRLLAKGALAAMAVKASPLVVIASTGIVPRGCRAAMLLPTINAIDTAPAMHMHVHSTADQV</sequence>
<protein>
    <submittedName>
        <fullName evidence="1">Uncharacterized protein</fullName>
    </submittedName>
</protein>
<dbReference type="EMBL" id="BAABAS010000016">
    <property type="protein sequence ID" value="GAA4237130.1"/>
    <property type="molecule type" value="Genomic_DNA"/>
</dbReference>
<proteinExistence type="predicted"/>
<evidence type="ECO:0000313" key="2">
    <source>
        <dbReference type="Proteomes" id="UP001501710"/>
    </source>
</evidence>
<name>A0ABP8CBS4_9ACTN</name>
<reference evidence="2" key="1">
    <citation type="journal article" date="2019" name="Int. J. Syst. Evol. Microbiol.">
        <title>The Global Catalogue of Microorganisms (GCM) 10K type strain sequencing project: providing services to taxonomists for standard genome sequencing and annotation.</title>
        <authorList>
            <consortium name="The Broad Institute Genomics Platform"/>
            <consortium name="The Broad Institute Genome Sequencing Center for Infectious Disease"/>
            <person name="Wu L."/>
            <person name="Ma J."/>
        </authorList>
    </citation>
    <scope>NUCLEOTIDE SEQUENCE [LARGE SCALE GENOMIC DNA]</scope>
    <source>
        <strain evidence="2">JCM 17440</strain>
    </source>
</reference>
<accession>A0ABP8CBS4</accession>
<keyword evidence="2" id="KW-1185">Reference proteome</keyword>
<organism evidence="1 2">
    <name type="scientific">Actinomadura meridiana</name>
    <dbReference type="NCBI Taxonomy" id="559626"/>
    <lineage>
        <taxon>Bacteria</taxon>
        <taxon>Bacillati</taxon>
        <taxon>Actinomycetota</taxon>
        <taxon>Actinomycetes</taxon>
        <taxon>Streptosporangiales</taxon>
        <taxon>Thermomonosporaceae</taxon>
        <taxon>Actinomadura</taxon>
    </lineage>
</organism>
<gene>
    <name evidence="1" type="ORF">GCM10022254_48380</name>
</gene>